<reference evidence="2" key="1">
    <citation type="submission" date="2018-05" db="EMBL/GenBank/DDBJ databases">
        <title>Draft genome of Mucuna pruriens seed.</title>
        <authorList>
            <person name="Nnadi N.E."/>
            <person name="Vos R."/>
            <person name="Hasami M.H."/>
            <person name="Devisetty U.K."/>
            <person name="Aguiy J.C."/>
        </authorList>
    </citation>
    <scope>NUCLEOTIDE SEQUENCE [LARGE SCALE GENOMIC DNA]</scope>
    <source>
        <strain evidence="2">JCA_2017</strain>
    </source>
</reference>
<feature type="non-terminal residue" evidence="2">
    <location>
        <position position="1"/>
    </location>
</feature>
<name>A0A371HUL7_MUCPR</name>
<proteinExistence type="predicted"/>
<dbReference type="Proteomes" id="UP000257109">
    <property type="component" value="Unassembled WGS sequence"/>
</dbReference>
<organism evidence="2 3">
    <name type="scientific">Mucuna pruriens</name>
    <name type="common">Velvet bean</name>
    <name type="synonym">Dolichos pruriens</name>
    <dbReference type="NCBI Taxonomy" id="157652"/>
    <lineage>
        <taxon>Eukaryota</taxon>
        <taxon>Viridiplantae</taxon>
        <taxon>Streptophyta</taxon>
        <taxon>Embryophyta</taxon>
        <taxon>Tracheophyta</taxon>
        <taxon>Spermatophyta</taxon>
        <taxon>Magnoliopsida</taxon>
        <taxon>eudicotyledons</taxon>
        <taxon>Gunneridae</taxon>
        <taxon>Pentapetalae</taxon>
        <taxon>rosids</taxon>
        <taxon>fabids</taxon>
        <taxon>Fabales</taxon>
        <taxon>Fabaceae</taxon>
        <taxon>Papilionoideae</taxon>
        <taxon>50 kb inversion clade</taxon>
        <taxon>NPAAA clade</taxon>
        <taxon>indigoferoid/millettioid clade</taxon>
        <taxon>Phaseoleae</taxon>
        <taxon>Mucuna</taxon>
    </lineage>
</organism>
<protein>
    <submittedName>
        <fullName evidence="2">Uncharacterized protein</fullName>
    </submittedName>
</protein>
<keyword evidence="3" id="KW-1185">Reference proteome</keyword>
<feature type="compositionally biased region" description="Polar residues" evidence="1">
    <location>
        <begin position="110"/>
        <end position="120"/>
    </location>
</feature>
<sequence length="175" mass="19922">MKTQHLVNVNIVETFFSHEGDLLMVIRLMGSVETQRENIFHTRCLVLRKVFSIIIDGGSCVNVASLRFEKGELVVDRLVRVAFFYRGIKMISCVMWCLWRELIVPIPGASQPNKSTSAQEEMSRPGKTLPSRVQLQGPSHTRGVFEHTPTDGHEQHTVPIEGEFLRKLDQTDAYK</sequence>
<comment type="caution">
    <text evidence="2">The sequence shown here is derived from an EMBL/GenBank/DDBJ whole genome shotgun (WGS) entry which is preliminary data.</text>
</comment>
<feature type="compositionally biased region" description="Basic and acidic residues" evidence="1">
    <location>
        <begin position="143"/>
        <end position="156"/>
    </location>
</feature>
<dbReference type="AlphaFoldDB" id="A0A371HUL7"/>
<feature type="region of interest" description="Disordered" evidence="1">
    <location>
        <begin position="110"/>
        <end position="160"/>
    </location>
</feature>
<accession>A0A371HUL7</accession>
<evidence type="ECO:0000256" key="1">
    <source>
        <dbReference type="SAM" id="MobiDB-lite"/>
    </source>
</evidence>
<evidence type="ECO:0000313" key="2">
    <source>
        <dbReference type="EMBL" id="RDY06478.1"/>
    </source>
</evidence>
<evidence type="ECO:0000313" key="3">
    <source>
        <dbReference type="Proteomes" id="UP000257109"/>
    </source>
</evidence>
<dbReference type="EMBL" id="QJKJ01001681">
    <property type="protein sequence ID" value="RDY06478.1"/>
    <property type="molecule type" value="Genomic_DNA"/>
</dbReference>
<dbReference type="OrthoDB" id="1747743at2759"/>
<gene>
    <name evidence="2" type="ORF">CR513_09524</name>
</gene>